<dbReference type="Gene3D" id="3.20.20.140">
    <property type="entry name" value="Metal-dependent hydrolases"/>
    <property type="match status" value="1"/>
</dbReference>
<reference evidence="6 7" key="1">
    <citation type="submission" date="2019-06" db="EMBL/GenBank/DDBJ databases">
        <title>Genome Sequence of the Brown Rot Fungal Pathogen Monilinia laxa.</title>
        <authorList>
            <person name="De Miccolis Angelini R.M."/>
            <person name="Landi L."/>
            <person name="Abate D."/>
            <person name="Pollastro S."/>
            <person name="Romanazzi G."/>
            <person name="Faretra F."/>
        </authorList>
    </citation>
    <scope>NUCLEOTIDE SEQUENCE [LARGE SCALE GENOMIC DNA]</scope>
    <source>
        <strain evidence="6 7">Mlax316</strain>
    </source>
</reference>
<evidence type="ECO:0000256" key="2">
    <source>
        <dbReference type="ARBA" id="ARBA00023239"/>
    </source>
</evidence>
<dbReference type="Proteomes" id="UP000326757">
    <property type="component" value="Unassembled WGS sequence"/>
</dbReference>
<dbReference type="InterPro" id="IPR032465">
    <property type="entry name" value="ACMSD"/>
</dbReference>
<dbReference type="GO" id="GO:0016831">
    <property type="term" value="F:carboxy-lyase activity"/>
    <property type="evidence" value="ECO:0007669"/>
    <property type="project" value="UniProtKB-KW"/>
</dbReference>
<dbReference type="AlphaFoldDB" id="A0A5N6JRT8"/>
<feature type="domain" description="Amidohydrolase-related" evidence="5">
    <location>
        <begin position="121"/>
        <end position="225"/>
    </location>
</feature>
<evidence type="ECO:0000259" key="5">
    <source>
        <dbReference type="Pfam" id="PF04909"/>
    </source>
</evidence>
<dbReference type="EMBL" id="VIGI01000018">
    <property type="protein sequence ID" value="KAB8290188.1"/>
    <property type="molecule type" value="Genomic_DNA"/>
</dbReference>
<evidence type="ECO:0000313" key="6">
    <source>
        <dbReference type="EMBL" id="KAB8290188.1"/>
    </source>
</evidence>
<evidence type="ECO:0000256" key="3">
    <source>
        <dbReference type="RuleBase" id="RU366045"/>
    </source>
</evidence>
<comment type="caution">
    <text evidence="6">The sequence shown here is derived from an EMBL/GenBank/DDBJ whole genome shotgun (WGS) entry which is preliminary data.</text>
</comment>
<keyword evidence="4" id="KW-0732">Signal</keyword>
<gene>
    <name evidence="6" type="ORF">EYC80_011057</name>
</gene>
<evidence type="ECO:0000313" key="7">
    <source>
        <dbReference type="Proteomes" id="UP000326757"/>
    </source>
</evidence>
<protein>
    <recommendedName>
        <fullName evidence="5">Amidohydrolase-related domain-containing protein</fullName>
    </recommendedName>
</protein>
<evidence type="ECO:0000256" key="4">
    <source>
        <dbReference type="SAM" id="SignalP"/>
    </source>
</evidence>
<feature type="signal peptide" evidence="4">
    <location>
        <begin position="1"/>
        <end position="24"/>
    </location>
</feature>
<proteinExistence type="inferred from homology"/>
<evidence type="ECO:0000256" key="1">
    <source>
        <dbReference type="ARBA" id="ARBA00022793"/>
    </source>
</evidence>
<dbReference type="PANTHER" id="PTHR21240">
    <property type="entry name" value="2-AMINO-3-CARBOXYLMUCONATE-6-SEMIALDEHYDE DECARBOXYLASE"/>
    <property type="match status" value="1"/>
</dbReference>
<comment type="similarity">
    <text evidence="3">Belongs to the metallo-dependent hydrolases superfamily.</text>
</comment>
<dbReference type="PANTHER" id="PTHR21240:SF30">
    <property type="entry name" value="AMIDOHYDROLASE-RELATED DOMAIN-CONTAINING PROTEIN-RELATED"/>
    <property type="match status" value="1"/>
</dbReference>
<keyword evidence="2 3" id="KW-0456">Lyase</keyword>
<dbReference type="OrthoDB" id="1879366at2759"/>
<dbReference type="InterPro" id="IPR032466">
    <property type="entry name" value="Metal_Hydrolase"/>
</dbReference>
<feature type="chain" id="PRO_5024996207" description="Amidohydrolase-related domain-containing protein" evidence="4">
    <location>
        <begin position="25"/>
        <end position="232"/>
    </location>
</feature>
<dbReference type="GO" id="GO:0016787">
    <property type="term" value="F:hydrolase activity"/>
    <property type="evidence" value="ECO:0007669"/>
    <property type="project" value="InterPro"/>
</dbReference>
<sequence>MSPVRYFRSPLLATLILTPVSILADYTPQEIILNSGRPTLYSPSTSIAGKIALEEHVGNDLLTGLFTTPYLTNTNEPQYSDSEYIADFGEKMTDIHSLIANMNAANISISVLAFGAPGIQGIFNARYATYAAGHVNDYLAKTYKNGNYSGRFEFWCSNALQEPTKAAAELEHCVTQLGGVGSFVGGYTNSEGVNGTANDIVYLDDPSMRPFLEKVAELDVPIYLHPRMPAPS</sequence>
<accession>A0A5N6JRT8</accession>
<name>A0A5N6JRT8_MONLA</name>
<dbReference type="GO" id="GO:0005829">
    <property type="term" value="C:cytosol"/>
    <property type="evidence" value="ECO:0007669"/>
    <property type="project" value="TreeGrafter"/>
</dbReference>
<dbReference type="Pfam" id="PF04909">
    <property type="entry name" value="Amidohydro_2"/>
    <property type="match status" value="1"/>
</dbReference>
<dbReference type="SUPFAM" id="SSF51556">
    <property type="entry name" value="Metallo-dependent hydrolases"/>
    <property type="match status" value="1"/>
</dbReference>
<organism evidence="6 7">
    <name type="scientific">Monilinia laxa</name>
    <name type="common">Brown rot fungus</name>
    <name type="synonym">Sclerotinia laxa</name>
    <dbReference type="NCBI Taxonomy" id="61186"/>
    <lineage>
        <taxon>Eukaryota</taxon>
        <taxon>Fungi</taxon>
        <taxon>Dikarya</taxon>
        <taxon>Ascomycota</taxon>
        <taxon>Pezizomycotina</taxon>
        <taxon>Leotiomycetes</taxon>
        <taxon>Helotiales</taxon>
        <taxon>Sclerotiniaceae</taxon>
        <taxon>Monilinia</taxon>
    </lineage>
</organism>
<dbReference type="InterPro" id="IPR006680">
    <property type="entry name" value="Amidohydro-rel"/>
</dbReference>
<keyword evidence="7" id="KW-1185">Reference proteome</keyword>
<dbReference type="GO" id="GO:0019748">
    <property type="term" value="P:secondary metabolic process"/>
    <property type="evidence" value="ECO:0007669"/>
    <property type="project" value="TreeGrafter"/>
</dbReference>
<keyword evidence="1 3" id="KW-0210">Decarboxylase</keyword>